<dbReference type="EMBL" id="WKKF01000011">
    <property type="protein sequence ID" value="MRX56313.1"/>
    <property type="molecule type" value="Genomic_DNA"/>
</dbReference>
<dbReference type="GO" id="GO:0045004">
    <property type="term" value="P:DNA replication proofreading"/>
    <property type="evidence" value="ECO:0007669"/>
    <property type="project" value="TreeGrafter"/>
</dbReference>
<accession>A0A6I2MKF3</accession>
<evidence type="ECO:0000259" key="1">
    <source>
        <dbReference type="SMART" id="SM00479"/>
    </source>
</evidence>
<dbReference type="InterPro" id="IPR036397">
    <property type="entry name" value="RNaseH_sf"/>
</dbReference>
<dbReference type="SMART" id="SM00479">
    <property type="entry name" value="EXOIII"/>
    <property type="match status" value="1"/>
</dbReference>
<gene>
    <name evidence="2" type="ORF">GJU41_20330</name>
</gene>
<dbReference type="Gene3D" id="3.30.420.10">
    <property type="entry name" value="Ribonuclease H-like superfamily/Ribonuclease H"/>
    <property type="match status" value="1"/>
</dbReference>
<dbReference type="Proteomes" id="UP000441585">
    <property type="component" value="Unassembled WGS sequence"/>
</dbReference>
<protein>
    <recommendedName>
        <fullName evidence="1">Exonuclease domain-containing protein</fullName>
    </recommendedName>
</protein>
<dbReference type="CDD" id="cd06127">
    <property type="entry name" value="DEDDh"/>
    <property type="match status" value="1"/>
</dbReference>
<evidence type="ECO:0000313" key="3">
    <source>
        <dbReference type="Proteomes" id="UP000441585"/>
    </source>
</evidence>
<dbReference type="GO" id="GO:0003676">
    <property type="term" value="F:nucleic acid binding"/>
    <property type="evidence" value="ECO:0007669"/>
    <property type="project" value="InterPro"/>
</dbReference>
<dbReference type="Pfam" id="PF00929">
    <property type="entry name" value="RNase_T"/>
    <property type="match status" value="1"/>
</dbReference>
<reference evidence="2 3" key="1">
    <citation type="submission" date="2019-11" db="EMBL/GenBank/DDBJ databases">
        <title>Bacillus idriensis genome.</title>
        <authorList>
            <person name="Konopka E.N."/>
            <person name="Newman J.D."/>
        </authorList>
    </citation>
    <scope>NUCLEOTIDE SEQUENCE [LARGE SCALE GENOMIC DNA]</scope>
    <source>
        <strain evidence="2 3">DSM 19097</strain>
    </source>
</reference>
<dbReference type="PANTHER" id="PTHR30231:SF37">
    <property type="entry name" value="EXODEOXYRIBONUCLEASE 10"/>
    <property type="match status" value="1"/>
</dbReference>
<dbReference type="PANTHER" id="PTHR30231">
    <property type="entry name" value="DNA POLYMERASE III SUBUNIT EPSILON"/>
    <property type="match status" value="1"/>
</dbReference>
<feature type="domain" description="Exonuclease" evidence="1">
    <location>
        <begin position="4"/>
        <end position="175"/>
    </location>
</feature>
<dbReference type="SUPFAM" id="SSF53098">
    <property type="entry name" value="Ribonuclease H-like"/>
    <property type="match status" value="1"/>
</dbReference>
<dbReference type="GO" id="GO:0008408">
    <property type="term" value="F:3'-5' exonuclease activity"/>
    <property type="evidence" value="ECO:0007669"/>
    <property type="project" value="TreeGrafter"/>
</dbReference>
<evidence type="ECO:0000313" key="2">
    <source>
        <dbReference type="EMBL" id="MRX56313.1"/>
    </source>
</evidence>
<sequence length="301" mass="34452">MILTGMILDVETTGLSPIQDEMIEIGFLLFRYDTDTDVFLETLEEHSYLREPLSLSARKNYEFAFRIHSIPFEDVKGRSFDDTKVTSAIQRADFIIAHNASFDRSFTAKMYPELHSKKWYCSARNIPWKKYGYQSAKLISLLHSHKLAAVQTHRALDDVKQLHLLLKSSNYEGKSYLQVALTEPASAPKAKSIKCSLSGVKQKRADGTSPQTYLPHITPNETLLLKKEEQTDRFHVYTTDRNYLGFIGAAQSKKLTGYLKESFQLTAKVIEKLVNEKGEHGCRVEIMIEKQAKKKEPLFNH</sequence>
<organism evidence="2 3">
    <name type="scientific">Metabacillus idriensis</name>
    <dbReference type="NCBI Taxonomy" id="324768"/>
    <lineage>
        <taxon>Bacteria</taxon>
        <taxon>Bacillati</taxon>
        <taxon>Bacillota</taxon>
        <taxon>Bacilli</taxon>
        <taxon>Bacillales</taxon>
        <taxon>Bacillaceae</taxon>
        <taxon>Metabacillus</taxon>
    </lineage>
</organism>
<proteinExistence type="predicted"/>
<dbReference type="InterPro" id="IPR013520">
    <property type="entry name" value="Ribonucl_H"/>
</dbReference>
<dbReference type="AlphaFoldDB" id="A0A6I2MKF3"/>
<dbReference type="InterPro" id="IPR012337">
    <property type="entry name" value="RNaseH-like_sf"/>
</dbReference>
<keyword evidence="3" id="KW-1185">Reference proteome</keyword>
<comment type="caution">
    <text evidence="2">The sequence shown here is derived from an EMBL/GenBank/DDBJ whole genome shotgun (WGS) entry which is preliminary data.</text>
</comment>
<name>A0A6I2MKF3_9BACI</name>
<dbReference type="RefSeq" id="WP_154319413.1">
    <property type="nucleotide sequence ID" value="NZ_CAJFZX010000009.1"/>
</dbReference>
<dbReference type="GO" id="GO:0005829">
    <property type="term" value="C:cytosol"/>
    <property type="evidence" value="ECO:0007669"/>
    <property type="project" value="TreeGrafter"/>
</dbReference>